<organism evidence="1">
    <name type="scientific">Vecturithrix granuli</name>
    <dbReference type="NCBI Taxonomy" id="1499967"/>
    <lineage>
        <taxon>Bacteria</taxon>
        <taxon>Candidatus Moduliflexota</taxon>
        <taxon>Candidatus Vecturitrichia</taxon>
        <taxon>Candidatus Vecturitrichales</taxon>
        <taxon>Candidatus Vecturitrichaceae</taxon>
        <taxon>Candidatus Vecturithrix</taxon>
    </lineage>
</organism>
<dbReference type="Proteomes" id="UP000030661">
    <property type="component" value="Unassembled WGS sequence"/>
</dbReference>
<sequence length="177" mass="20608">MSPPIEKIIGVSNKRLADEVLQKYKEFLAAFSRYQLTQMKLDLKKLKRTAKEAMEAIRTNQMVQFDKIQTAFKIELDDKLKVADYANLMNKWLLDARMNEKEVIISKNVDYRELVEDRITKILTLTLGEYLKARFKSEGDLKRVAETLAAVTAYKHAFDNYVDLIKAQEQAELRKSL</sequence>
<dbReference type="STRING" id="1499967.U27_03712"/>
<evidence type="ECO:0000313" key="1">
    <source>
        <dbReference type="EMBL" id="GAK56748.1"/>
    </source>
</evidence>
<dbReference type="HOGENOM" id="CLU_1514995_0_0_0"/>
<dbReference type="AlphaFoldDB" id="A0A081BWP3"/>
<protein>
    <submittedName>
        <fullName evidence="1">Methyl-accepting chemotaxis sensory transducer</fullName>
    </submittedName>
</protein>
<proteinExistence type="predicted"/>
<name>A0A081BWP3_VECG1</name>
<reference evidence="1" key="1">
    <citation type="journal article" date="2015" name="PeerJ">
        <title>First genomic representation of candidate bacterial phylum KSB3 points to enhanced environmental sensing as a trigger of wastewater bulking.</title>
        <authorList>
            <person name="Sekiguchi Y."/>
            <person name="Ohashi A."/>
            <person name="Parks D.H."/>
            <person name="Yamauchi T."/>
            <person name="Tyson G.W."/>
            <person name="Hugenholtz P."/>
        </authorList>
    </citation>
    <scope>NUCLEOTIDE SEQUENCE [LARGE SCALE GENOMIC DNA]</scope>
</reference>
<keyword evidence="2" id="KW-1185">Reference proteome</keyword>
<dbReference type="EMBL" id="DF820465">
    <property type="protein sequence ID" value="GAK56748.1"/>
    <property type="molecule type" value="Genomic_DNA"/>
</dbReference>
<dbReference type="eggNOG" id="COG0840">
    <property type="taxonomic scope" value="Bacteria"/>
</dbReference>
<gene>
    <name evidence="1" type="ORF">U27_03712</name>
</gene>
<accession>A0A081BWP3</accession>
<evidence type="ECO:0000313" key="2">
    <source>
        <dbReference type="Proteomes" id="UP000030661"/>
    </source>
</evidence>